<feature type="transmembrane region" description="Helical" evidence="1">
    <location>
        <begin position="193"/>
        <end position="210"/>
    </location>
</feature>
<gene>
    <name evidence="2" type="ORF">Acy02nite_55920</name>
</gene>
<feature type="transmembrane region" description="Helical" evidence="1">
    <location>
        <begin position="257"/>
        <end position="280"/>
    </location>
</feature>
<name>A0A919IMD8_9ACTN</name>
<evidence type="ECO:0000256" key="1">
    <source>
        <dbReference type="SAM" id="Phobius"/>
    </source>
</evidence>
<evidence type="ECO:0000313" key="3">
    <source>
        <dbReference type="Proteomes" id="UP000619479"/>
    </source>
</evidence>
<dbReference type="Pfam" id="PF06772">
    <property type="entry name" value="LtrA"/>
    <property type="match status" value="1"/>
</dbReference>
<accession>A0A919IMD8</accession>
<keyword evidence="1" id="KW-1133">Transmembrane helix</keyword>
<evidence type="ECO:0000313" key="2">
    <source>
        <dbReference type="EMBL" id="GID67711.1"/>
    </source>
</evidence>
<dbReference type="PANTHER" id="PTHR36840">
    <property type="entry name" value="BLL5714 PROTEIN"/>
    <property type="match status" value="1"/>
</dbReference>
<comment type="caution">
    <text evidence="2">The sequence shown here is derived from an EMBL/GenBank/DDBJ whole genome shotgun (WGS) entry which is preliminary data.</text>
</comment>
<dbReference type="EMBL" id="BOMH01000041">
    <property type="protein sequence ID" value="GID67711.1"/>
    <property type="molecule type" value="Genomic_DNA"/>
</dbReference>
<keyword evidence="3" id="KW-1185">Reference proteome</keyword>
<feature type="transmembrane region" description="Helical" evidence="1">
    <location>
        <begin position="292"/>
        <end position="313"/>
    </location>
</feature>
<dbReference type="Proteomes" id="UP000619479">
    <property type="component" value="Unassembled WGS sequence"/>
</dbReference>
<dbReference type="RefSeq" id="WP_203745733.1">
    <property type="nucleotide sequence ID" value="NZ_BAAAUC010000008.1"/>
</dbReference>
<keyword evidence="1" id="KW-0812">Transmembrane</keyword>
<organism evidence="2 3">
    <name type="scientific">Actinoplanes cyaneus</name>
    <dbReference type="NCBI Taxonomy" id="52696"/>
    <lineage>
        <taxon>Bacteria</taxon>
        <taxon>Bacillati</taxon>
        <taxon>Actinomycetota</taxon>
        <taxon>Actinomycetes</taxon>
        <taxon>Micromonosporales</taxon>
        <taxon>Micromonosporaceae</taxon>
        <taxon>Actinoplanes</taxon>
    </lineage>
</organism>
<dbReference type="InterPro" id="IPR010640">
    <property type="entry name" value="Low_temperature_requirement_A"/>
</dbReference>
<feature type="transmembrane region" description="Helical" evidence="1">
    <location>
        <begin position="44"/>
        <end position="66"/>
    </location>
</feature>
<proteinExistence type="predicted"/>
<feature type="transmembrane region" description="Helical" evidence="1">
    <location>
        <begin position="78"/>
        <end position="97"/>
    </location>
</feature>
<reference evidence="2" key="1">
    <citation type="submission" date="2021-01" db="EMBL/GenBank/DDBJ databases">
        <title>Whole genome shotgun sequence of Actinoplanes cyaneus NBRC 14990.</title>
        <authorList>
            <person name="Komaki H."/>
            <person name="Tamura T."/>
        </authorList>
    </citation>
    <scope>NUCLEOTIDE SEQUENCE</scope>
    <source>
        <strain evidence="2">NBRC 14990</strain>
    </source>
</reference>
<protein>
    <submittedName>
        <fullName evidence="2">Membrane protein</fullName>
    </submittedName>
</protein>
<feature type="transmembrane region" description="Helical" evidence="1">
    <location>
        <begin position="133"/>
        <end position="150"/>
    </location>
</feature>
<sequence length="380" mass="40681">MSEAGAPQPDEKRVSWAELFFDLVFVVAVTKVAALVASDHTWAGLLRAAVAFVPIYWTWVGTAIMTNLDDVSRAAVRLRVFVVALAGIFMALALDDAYGEEGLLFAAAYWGGRIVLGWPVLTRLRGGVPLTPYTVSMFATGPLLLLGALLPDNQRTVVWAIAALLDLASPSLLRRRLLGMHVDAGHLAERFGLFVLIALGESVVAIVTSVSDHLTVLDGMAVALAFAVTVGLWWVYFHFAADAVRHALATAAVQLDIARVVLSYGHLLFIGAVITVSVGLHDAVADPRHHLSWPATGLLYGGAALYLATFGLTRWAMFRLVSITRLSAAATVLAVLPVVPFLPSVASVALLALIVAGLNIVEWARNDRIGWRALLARPAE</sequence>
<feature type="transmembrane region" description="Helical" evidence="1">
    <location>
        <begin position="216"/>
        <end position="236"/>
    </location>
</feature>
<dbReference type="PANTHER" id="PTHR36840:SF1">
    <property type="entry name" value="BLL5714 PROTEIN"/>
    <property type="match status" value="1"/>
</dbReference>
<dbReference type="AlphaFoldDB" id="A0A919IMD8"/>
<keyword evidence="1" id="KW-0472">Membrane</keyword>
<feature type="transmembrane region" description="Helical" evidence="1">
    <location>
        <begin position="19"/>
        <end position="38"/>
    </location>
</feature>
<feature type="transmembrane region" description="Helical" evidence="1">
    <location>
        <begin position="103"/>
        <end position="121"/>
    </location>
</feature>